<organism evidence="2">
    <name type="scientific">Anguilla anguilla</name>
    <name type="common">European freshwater eel</name>
    <name type="synonym">Muraena anguilla</name>
    <dbReference type="NCBI Taxonomy" id="7936"/>
    <lineage>
        <taxon>Eukaryota</taxon>
        <taxon>Metazoa</taxon>
        <taxon>Chordata</taxon>
        <taxon>Craniata</taxon>
        <taxon>Vertebrata</taxon>
        <taxon>Euteleostomi</taxon>
        <taxon>Actinopterygii</taxon>
        <taxon>Neopterygii</taxon>
        <taxon>Teleostei</taxon>
        <taxon>Anguilliformes</taxon>
        <taxon>Anguillidae</taxon>
        <taxon>Anguilla</taxon>
    </lineage>
</organism>
<dbReference type="EMBL" id="GBXM01066794">
    <property type="protein sequence ID" value="JAH41783.1"/>
    <property type="molecule type" value="Transcribed_RNA"/>
</dbReference>
<feature type="chain" id="PRO_5002432584" evidence="1">
    <location>
        <begin position="25"/>
        <end position="53"/>
    </location>
</feature>
<evidence type="ECO:0000313" key="2">
    <source>
        <dbReference type="EMBL" id="JAH41783.1"/>
    </source>
</evidence>
<dbReference type="AlphaFoldDB" id="A0A0E9SMR3"/>
<feature type="signal peptide" evidence="1">
    <location>
        <begin position="1"/>
        <end position="24"/>
    </location>
</feature>
<sequence length="53" mass="6140">MFLASLRLNIKLLYLLLYLLSVSRKKKKVPSPFSQPLFQPALLKPLNQTHLAF</sequence>
<reference evidence="2" key="1">
    <citation type="submission" date="2014-11" db="EMBL/GenBank/DDBJ databases">
        <authorList>
            <person name="Amaro Gonzalez C."/>
        </authorList>
    </citation>
    <scope>NUCLEOTIDE SEQUENCE</scope>
</reference>
<protein>
    <submittedName>
        <fullName evidence="2">Uncharacterized protein</fullName>
    </submittedName>
</protein>
<reference evidence="2" key="2">
    <citation type="journal article" date="2015" name="Fish Shellfish Immunol.">
        <title>Early steps in the European eel (Anguilla anguilla)-Vibrio vulnificus interaction in the gills: Role of the RtxA13 toxin.</title>
        <authorList>
            <person name="Callol A."/>
            <person name="Pajuelo D."/>
            <person name="Ebbesson L."/>
            <person name="Teles M."/>
            <person name="MacKenzie S."/>
            <person name="Amaro C."/>
        </authorList>
    </citation>
    <scope>NUCLEOTIDE SEQUENCE</scope>
</reference>
<keyword evidence="1" id="KW-0732">Signal</keyword>
<proteinExistence type="predicted"/>
<accession>A0A0E9SMR3</accession>
<name>A0A0E9SMR3_ANGAN</name>
<evidence type="ECO:0000256" key="1">
    <source>
        <dbReference type="SAM" id="SignalP"/>
    </source>
</evidence>